<comment type="subunit">
    <text evidence="8">The complex is composed of six subunits: RnfA, RnfB, RnfC, RnfD, RnfE and RnfG.</text>
</comment>
<dbReference type="GO" id="GO:0022900">
    <property type="term" value="P:electron transport chain"/>
    <property type="evidence" value="ECO:0007669"/>
    <property type="project" value="UniProtKB-UniRule"/>
</dbReference>
<proteinExistence type="inferred from homology"/>
<name>A0A935N2B0_9RHOO</name>
<dbReference type="Proteomes" id="UP000739411">
    <property type="component" value="Unassembled WGS sequence"/>
</dbReference>
<sequence length="194" mass="20764">MSHYLFILVGAVLVNNVVLVKILGLCPFMGVSKKLETAYGMGAATTFVLTMATGASYIIDHFLLIPFGLEYLRTLSFIVTIAAIVQLTEMVIAKTSPSLQQTLGIYLPLITTNCAVLGVPLLNISNGYNFVDSLLFGAGSAFGFSLVLILFAGMRERIEGADVPIYFRGVAIAMVTAGLMALAFMGFAGLDKYQ</sequence>
<dbReference type="InterPro" id="IPR050133">
    <property type="entry name" value="NqrDE/RnfAE_oxidrdctase"/>
</dbReference>
<feature type="transmembrane region" description="Helical" evidence="8">
    <location>
        <begin position="165"/>
        <end position="188"/>
    </location>
</feature>
<dbReference type="HAMAP" id="MF_00459">
    <property type="entry name" value="RsxA_RnfA"/>
    <property type="match status" value="1"/>
</dbReference>
<protein>
    <recommendedName>
        <fullName evidence="8">Ion-translocating oxidoreductase complex subunit A</fullName>
        <ecNumber evidence="8">7.-.-.-</ecNumber>
    </recommendedName>
    <alternativeName>
        <fullName evidence="8">Rnf electron transport complex subunit A</fullName>
    </alternativeName>
</protein>
<dbReference type="PANTHER" id="PTHR30335:SF0">
    <property type="entry name" value="ION-TRANSLOCATING OXIDOREDUCTASE COMPLEX SUBUNIT A"/>
    <property type="match status" value="1"/>
</dbReference>
<keyword evidence="6 8" id="KW-1133">Transmembrane helix</keyword>
<evidence type="ECO:0000256" key="5">
    <source>
        <dbReference type="ARBA" id="ARBA00022982"/>
    </source>
</evidence>
<dbReference type="NCBIfam" id="TIGR01943">
    <property type="entry name" value="rnfA"/>
    <property type="match status" value="1"/>
</dbReference>
<dbReference type="NCBIfam" id="NF003481">
    <property type="entry name" value="PRK05151.1"/>
    <property type="match status" value="1"/>
</dbReference>
<evidence type="ECO:0000256" key="6">
    <source>
        <dbReference type="ARBA" id="ARBA00022989"/>
    </source>
</evidence>
<dbReference type="PANTHER" id="PTHR30335">
    <property type="entry name" value="INTEGRAL MEMBRANE PROTEIN OF SOXR-REDUCING COMPLEX"/>
    <property type="match status" value="1"/>
</dbReference>
<evidence type="ECO:0000256" key="2">
    <source>
        <dbReference type="ARBA" id="ARBA00022448"/>
    </source>
</evidence>
<reference evidence="9 10" key="1">
    <citation type="submission" date="2020-10" db="EMBL/GenBank/DDBJ databases">
        <title>Connecting structure to function with the recovery of over 1000 high-quality activated sludge metagenome-assembled genomes encoding full-length rRNA genes using long-read sequencing.</title>
        <authorList>
            <person name="Singleton C.M."/>
            <person name="Petriglieri F."/>
            <person name="Kristensen J.M."/>
            <person name="Kirkegaard R.H."/>
            <person name="Michaelsen T.Y."/>
            <person name="Andersen M.H."/>
            <person name="Karst S.M."/>
            <person name="Dueholm M.S."/>
            <person name="Nielsen P.H."/>
            <person name="Albertsen M."/>
        </authorList>
    </citation>
    <scope>NUCLEOTIDE SEQUENCE [LARGE SCALE GENOMIC DNA]</scope>
    <source>
        <strain evidence="9">EsbW_18-Q3-R4-48_BATAC.463</strain>
    </source>
</reference>
<dbReference type="PIRSF" id="PIRSF006102">
    <property type="entry name" value="NQR_DE"/>
    <property type="match status" value="1"/>
</dbReference>
<keyword evidence="7 8" id="KW-0472">Membrane</keyword>
<comment type="caution">
    <text evidence="9">The sequence shown here is derived from an EMBL/GenBank/DDBJ whole genome shotgun (WGS) entry which is preliminary data.</text>
</comment>
<feature type="transmembrane region" description="Helical" evidence="8">
    <location>
        <begin position="6"/>
        <end position="26"/>
    </location>
</feature>
<accession>A0A935N2B0</accession>
<evidence type="ECO:0000256" key="3">
    <source>
        <dbReference type="ARBA" id="ARBA00022692"/>
    </source>
</evidence>
<dbReference type="GO" id="GO:0012505">
    <property type="term" value="C:endomembrane system"/>
    <property type="evidence" value="ECO:0007669"/>
    <property type="project" value="UniProtKB-SubCell"/>
</dbReference>
<evidence type="ECO:0000313" key="9">
    <source>
        <dbReference type="EMBL" id="MBK7416855.1"/>
    </source>
</evidence>
<keyword evidence="5 8" id="KW-0249">Electron transport</keyword>
<keyword evidence="8" id="KW-1003">Cell membrane</keyword>
<evidence type="ECO:0000313" key="10">
    <source>
        <dbReference type="Proteomes" id="UP000739411"/>
    </source>
</evidence>
<evidence type="ECO:0000256" key="7">
    <source>
        <dbReference type="ARBA" id="ARBA00023136"/>
    </source>
</evidence>
<keyword evidence="8" id="KW-0997">Cell inner membrane</keyword>
<keyword evidence="4 8" id="KW-1278">Translocase</keyword>
<dbReference type="InterPro" id="IPR003667">
    <property type="entry name" value="NqrDE/RnfAE"/>
</dbReference>
<dbReference type="EMBL" id="JADJMS010000047">
    <property type="protein sequence ID" value="MBK7416855.1"/>
    <property type="molecule type" value="Genomic_DNA"/>
</dbReference>
<feature type="transmembrane region" description="Helical" evidence="8">
    <location>
        <begin position="103"/>
        <end position="122"/>
    </location>
</feature>
<feature type="transmembrane region" description="Helical" evidence="8">
    <location>
        <begin position="38"/>
        <end position="59"/>
    </location>
</feature>
<organism evidence="9 10">
    <name type="scientific">Candidatus Dechloromonas phosphorivorans</name>
    <dbReference type="NCBI Taxonomy" id="2899244"/>
    <lineage>
        <taxon>Bacteria</taxon>
        <taxon>Pseudomonadati</taxon>
        <taxon>Pseudomonadota</taxon>
        <taxon>Betaproteobacteria</taxon>
        <taxon>Rhodocyclales</taxon>
        <taxon>Azonexaceae</taxon>
        <taxon>Dechloromonas</taxon>
    </lineage>
</organism>
<evidence type="ECO:0000256" key="4">
    <source>
        <dbReference type="ARBA" id="ARBA00022967"/>
    </source>
</evidence>
<evidence type="ECO:0000256" key="1">
    <source>
        <dbReference type="ARBA" id="ARBA00004127"/>
    </source>
</evidence>
<comment type="function">
    <text evidence="8">Part of a membrane-bound complex that couples electron transfer with translocation of ions across the membrane.</text>
</comment>
<dbReference type="InterPro" id="IPR011293">
    <property type="entry name" value="Ion_transpt_RnfA/RsxA"/>
</dbReference>
<dbReference type="AlphaFoldDB" id="A0A935N2B0"/>
<dbReference type="Pfam" id="PF02508">
    <property type="entry name" value="Rnf-Nqr"/>
    <property type="match status" value="1"/>
</dbReference>
<dbReference type="GO" id="GO:0005886">
    <property type="term" value="C:plasma membrane"/>
    <property type="evidence" value="ECO:0007669"/>
    <property type="project" value="UniProtKB-SubCell"/>
</dbReference>
<gene>
    <name evidence="9" type="primary">rsxA</name>
    <name evidence="8" type="synonym">rnfA</name>
    <name evidence="9" type="ORF">IPJ38_18900</name>
</gene>
<comment type="similarity">
    <text evidence="8">Belongs to the NqrDE/RnfAE family.</text>
</comment>
<comment type="subcellular location">
    <subcellularLocation>
        <location evidence="8">Cell inner membrane</location>
        <topology evidence="8">Multi-pass membrane protein</topology>
    </subcellularLocation>
    <subcellularLocation>
        <location evidence="1">Endomembrane system</location>
        <topology evidence="1">Multi-pass membrane protein</topology>
    </subcellularLocation>
</comment>
<feature type="transmembrane region" description="Helical" evidence="8">
    <location>
        <begin position="134"/>
        <end position="153"/>
    </location>
</feature>
<feature type="transmembrane region" description="Helical" evidence="8">
    <location>
        <begin position="71"/>
        <end position="91"/>
    </location>
</feature>
<keyword evidence="3 8" id="KW-0812">Transmembrane</keyword>
<keyword evidence="2 8" id="KW-0813">Transport</keyword>
<evidence type="ECO:0000256" key="8">
    <source>
        <dbReference type="HAMAP-Rule" id="MF_00459"/>
    </source>
</evidence>
<dbReference type="EC" id="7.-.-.-" evidence="8"/>